<evidence type="ECO:0000256" key="8">
    <source>
        <dbReference type="SAM" id="Phobius"/>
    </source>
</evidence>
<evidence type="ECO:0000256" key="2">
    <source>
        <dbReference type="ARBA" id="ARBA00022448"/>
    </source>
</evidence>
<dbReference type="InterPro" id="IPR001851">
    <property type="entry name" value="ABC_transp_permease"/>
</dbReference>
<keyword evidence="5 8" id="KW-0812">Transmembrane</keyword>
<dbReference type="CDD" id="cd06579">
    <property type="entry name" value="TM_PBP1_transp_AraH_like"/>
    <property type="match status" value="1"/>
</dbReference>
<feature type="transmembrane region" description="Helical" evidence="8">
    <location>
        <begin position="102"/>
        <end position="124"/>
    </location>
</feature>
<dbReference type="Proteomes" id="UP000198863">
    <property type="component" value="Unassembled WGS sequence"/>
</dbReference>
<evidence type="ECO:0000256" key="5">
    <source>
        <dbReference type="ARBA" id="ARBA00022692"/>
    </source>
</evidence>
<keyword evidence="7 8" id="KW-0472">Membrane</keyword>
<accession>A0A1G7PUJ6</accession>
<feature type="transmembrane region" description="Helical" evidence="8">
    <location>
        <begin position="305"/>
        <end position="322"/>
    </location>
</feature>
<feature type="transmembrane region" description="Helical" evidence="8">
    <location>
        <begin position="79"/>
        <end position="96"/>
    </location>
</feature>
<dbReference type="Pfam" id="PF02653">
    <property type="entry name" value="BPD_transp_2"/>
    <property type="match status" value="1"/>
</dbReference>
<evidence type="ECO:0000256" key="6">
    <source>
        <dbReference type="ARBA" id="ARBA00022989"/>
    </source>
</evidence>
<evidence type="ECO:0000256" key="4">
    <source>
        <dbReference type="ARBA" id="ARBA00022519"/>
    </source>
</evidence>
<proteinExistence type="predicted"/>
<comment type="subcellular location">
    <subcellularLocation>
        <location evidence="1">Cell membrane</location>
        <topology evidence="1">Multi-pass membrane protein</topology>
    </subcellularLocation>
</comment>
<dbReference type="RefSeq" id="WP_091060102.1">
    <property type="nucleotide sequence ID" value="NZ_FNCF01000002.1"/>
</dbReference>
<keyword evidence="4" id="KW-0997">Cell inner membrane</keyword>
<evidence type="ECO:0000256" key="7">
    <source>
        <dbReference type="ARBA" id="ARBA00023136"/>
    </source>
</evidence>
<feature type="transmembrane region" description="Helical" evidence="8">
    <location>
        <begin position="221"/>
        <end position="242"/>
    </location>
</feature>
<keyword evidence="3" id="KW-1003">Cell membrane</keyword>
<keyword evidence="10" id="KW-1185">Reference proteome</keyword>
<feature type="transmembrane region" description="Helical" evidence="8">
    <location>
        <begin position="278"/>
        <end position="299"/>
    </location>
</feature>
<dbReference type="PANTHER" id="PTHR32196">
    <property type="entry name" value="ABC TRANSPORTER PERMEASE PROTEIN YPHD-RELATED-RELATED"/>
    <property type="match status" value="1"/>
</dbReference>
<reference evidence="10" key="1">
    <citation type="submission" date="2016-10" db="EMBL/GenBank/DDBJ databases">
        <authorList>
            <person name="Varghese N."/>
            <person name="Submissions S."/>
        </authorList>
    </citation>
    <scope>NUCLEOTIDE SEQUENCE [LARGE SCALE GENOMIC DNA]</scope>
    <source>
        <strain evidence="10">DSM 44526</strain>
    </source>
</reference>
<evidence type="ECO:0000313" key="10">
    <source>
        <dbReference type="Proteomes" id="UP000198863"/>
    </source>
</evidence>
<dbReference type="OrthoDB" id="9808136at2"/>
<feature type="transmembrane region" description="Helical" evidence="8">
    <location>
        <begin position="131"/>
        <end position="149"/>
    </location>
</feature>
<organism evidence="9 10">
    <name type="scientific">Klenkia brasiliensis</name>
    <dbReference type="NCBI Taxonomy" id="333142"/>
    <lineage>
        <taxon>Bacteria</taxon>
        <taxon>Bacillati</taxon>
        <taxon>Actinomycetota</taxon>
        <taxon>Actinomycetes</taxon>
        <taxon>Geodermatophilales</taxon>
        <taxon>Geodermatophilaceae</taxon>
        <taxon>Klenkia</taxon>
    </lineage>
</organism>
<evidence type="ECO:0000256" key="1">
    <source>
        <dbReference type="ARBA" id="ARBA00004651"/>
    </source>
</evidence>
<keyword evidence="6 8" id="KW-1133">Transmembrane helix</keyword>
<keyword evidence="2" id="KW-0813">Transport</keyword>
<dbReference type="PANTHER" id="PTHR32196:SF21">
    <property type="entry name" value="ABC TRANSPORTER PERMEASE PROTEIN YPHD-RELATED"/>
    <property type="match status" value="1"/>
</dbReference>
<evidence type="ECO:0000256" key="3">
    <source>
        <dbReference type="ARBA" id="ARBA00022475"/>
    </source>
</evidence>
<feature type="transmembrane region" description="Helical" evidence="8">
    <location>
        <begin position="161"/>
        <end position="187"/>
    </location>
</feature>
<dbReference type="GO" id="GO:0022857">
    <property type="term" value="F:transmembrane transporter activity"/>
    <property type="evidence" value="ECO:0007669"/>
    <property type="project" value="InterPro"/>
</dbReference>
<sequence length="326" mass="33831">MSTTDTDTREGTSRRLPAVDWRASVVYIGFLLTFLFFAVTQAQYFLTPTNLTNVVIQAAPIAIMAVGAVFVLSTGEIDLSIGSTVALASLGAALVLESTGNWLLGAAAGLAVGAAVGAVNGVFVTYVRLPSFLVTLASMGLVTGIARQLTDLQSVPVTVDAFVWIFGGGDLLGIPTIIWWTVVVTVVGAHLLRQRRFGAHVLAVGNNTSAARVSGVRVDRVRMWVFVVSGMTAAMAALLYSGRLQGARYTLGESDLLSVLAAVIVGGTALTGGKGSMVGALIGSLLISMINNGLILAGLNVSQQMIVRGIIILLAVSLSLRGKKQG</sequence>
<dbReference type="EMBL" id="FNCF01000002">
    <property type="protein sequence ID" value="SDF89992.1"/>
    <property type="molecule type" value="Genomic_DNA"/>
</dbReference>
<dbReference type="GO" id="GO:0005886">
    <property type="term" value="C:plasma membrane"/>
    <property type="evidence" value="ECO:0007669"/>
    <property type="project" value="UniProtKB-SubCell"/>
</dbReference>
<feature type="transmembrane region" description="Helical" evidence="8">
    <location>
        <begin position="254"/>
        <end position="271"/>
    </location>
</feature>
<name>A0A1G7PUJ6_9ACTN</name>
<feature type="transmembrane region" description="Helical" evidence="8">
    <location>
        <begin position="54"/>
        <end position="72"/>
    </location>
</feature>
<evidence type="ECO:0000313" key="9">
    <source>
        <dbReference type="EMBL" id="SDF89992.1"/>
    </source>
</evidence>
<feature type="transmembrane region" description="Helical" evidence="8">
    <location>
        <begin position="21"/>
        <end position="42"/>
    </location>
</feature>
<protein>
    <submittedName>
        <fullName evidence="9">Ribose transport system permease protein</fullName>
    </submittedName>
</protein>
<dbReference type="AlphaFoldDB" id="A0A1G7PUJ6"/>
<gene>
    <name evidence="9" type="ORF">SAMN05660324_1226</name>
</gene>